<name>A0A1D7V2P6_9LEPT</name>
<sequence length="449" mass="52747">MLLYARIFLGTILFVFPFFFPLFSEESRIGATLETYNSRYLRNEKENWFLKTSNCPIKLKSPSDEFPSCWTAFLETRNGKPFVSGKWENRFARAGFGHRFRPLENFYFLRDNDFYTALPEIEQPIHRSAFVNFKFADWAFGSFYSETEARKRGGYFLVSPKRIFEFAYAPELETHYTSFDFKSKNFRLPGPKIVSRIQTFGRKRQWDGTFYTSIFSDRLDTEFRITGYRGKTQDLFAIDPDRRELDGKARLARFGIVSHSYFSLEWIRAWNQSLVSETDSRSFSEVSSMETMENPNSQQWQILGAKAPLYFGDFGGILFSLRNYSRDASQETLGRGLYYALQKKNFSIEAGQEWRTNGDQIAEGKWSFRVDESWNLEGAFLFQKEGNRMDSLFEARTARDETSLIFTDRNSSFRLRLLSPYVAFTVSHSRKKENKNDGIWINLQVQFPF</sequence>
<keyword evidence="2" id="KW-1185">Reference proteome</keyword>
<evidence type="ECO:0000313" key="2">
    <source>
        <dbReference type="Proteomes" id="UP000094197"/>
    </source>
</evidence>
<dbReference type="Proteomes" id="UP000094197">
    <property type="component" value="Chromosome 1"/>
</dbReference>
<accession>A0A1D7V2P6</accession>
<dbReference type="EMBL" id="CP015217">
    <property type="protein sequence ID" value="AOP36097.1"/>
    <property type="molecule type" value="Genomic_DNA"/>
</dbReference>
<proteinExistence type="predicted"/>
<protein>
    <submittedName>
        <fullName evidence="1">Uncharacterized protein</fullName>
    </submittedName>
</protein>
<reference evidence="1 2" key="1">
    <citation type="submission" date="2016-04" db="EMBL/GenBank/DDBJ databases">
        <title>Complete genome seqeunce of Leptospira alstonii serovar Room22.</title>
        <authorList>
            <person name="Nally J.E."/>
            <person name="Bayles D.O."/>
            <person name="Hurley D."/>
            <person name="Fanning S."/>
            <person name="McMahon B.J."/>
            <person name="Arent Z."/>
        </authorList>
    </citation>
    <scope>NUCLEOTIDE SEQUENCE [LARGE SCALE GENOMIC DNA]</scope>
    <source>
        <strain evidence="1 2">GWTS #1</strain>
    </source>
</reference>
<gene>
    <name evidence="1" type="ORF">A0128_14505</name>
</gene>
<dbReference type="AlphaFoldDB" id="A0A1D7V2P6"/>
<organism evidence="1 2">
    <name type="scientific">Leptospira tipperaryensis</name>
    <dbReference type="NCBI Taxonomy" id="2564040"/>
    <lineage>
        <taxon>Bacteria</taxon>
        <taxon>Pseudomonadati</taxon>
        <taxon>Spirochaetota</taxon>
        <taxon>Spirochaetia</taxon>
        <taxon>Leptospirales</taxon>
        <taxon>Leptospiraceae</taxon>
        <taxon>Leptospira</taxon>
    </lineage>
</organism>
<evidence type="ECO:0000313" key="1">
    <source>
        <dbReference type="EMBL" id="AOP36097.1"/>
    </source>
</evidence>
<dbReference type="KEGG" id="laj:A0128_14505"/>